<gene>
    <name evidence="2" type="ORF">Asi02nite_46160</name>
</gene>
<dbReference type="Gene3D" id="1.10.10.10">
    <property type="entry name" value="Winged helix-like DNA-binding domain superfamily/Winged helix DNA-binding domain"/>
    <property type="match status" value="1"/>
</dbReference>
<organism evidence="2 3">
    <name type="scientific">Asanoa siamensis</name>
    <dbReference type="NCBI Taxonomy" id="926357"/>
    <lineage>
        <taxon>Bacteria</taxon>
        <taxon>Bacillati</taxon>
        <taxon>Actinomycetota</taxon>
        <taxon>Actinomycetes</taxon>
        <taxon>Micromonosporales</taxon>
        <taxon>Micromonosporaceae</taxon>
        <taxon>Asanoa</taxon>
    </lineage>
</organism>
<evidence type="ECO:0000259" key="1">
    <source>
        <dbReference type="Pfam" id="PF13601"/>
    </source>
</evidence>
<dbReference type="PANTHER" id="PTHR37318">
    <property type="entry name" value="BSL7504 PROTEIN"/>
    <property type="match status" value="1"/>
</dbReference>
<accession>A0ABQ4CVP9</accession>
<name>A0ABQ4CVP9_9ACTN</name>
<reference evidence="2 3" key="1">
    <citation type="submission" date="2021-01" db="EMBL/GenBank/DDBJ databases">
        <title>Whole genome shotgun sequence of Asanoa siamensis NBRC 107932.</title>
        <authorList>
            <person name="Komaki H."/>
            <person name="Tamura T."/>
        </authorList>
    </citation>
    <scope>NUCLEOTIDE SEQUENCE [LARGE SCALE GENOMIC DNA]</scope>
    <source>
        <strain evidence="2 3">NBRC 107932</strain>
    </source>
</reference>
<dbReference type="Proteomes" id="UP000604117">
    <property type="component" value="Unassembled WGS sequence"/>
</dbReference>
<dbReference type="InterPro" id="IPR036388">
    <property type="entry name" value="WH-like_DNA-bd_sf"/>
</dbReference>
<comment type="caution">
    <text evidence="2">The sequence shown here is derived from an EMBL/GenBank/DDBJ whole genome shotgun (WGS) entry which is preliminary data.</text>
</comment>
<evidence type="ECO:0000313" key="3">
    <source>
        <dbReference type="Proteomes" id="UP000604117"/>
    </source>
</evidence>
<dbReference type="PANTHER" id="PTHR37318:SF1">
    <property type="entry name" value="BSL7504 PROTEIN"/>
    <property type="match status" value="1"/>
</dbReference>
<dbReference type="EMBL" id="BONE01000039">
    <property type="protein sequence ID" value="GIF75098.1"/>
    <property type="molecule type" value="Genomic_DNA"/>
</dbReference>
<feature type="domain" description="Winged helix DNA-binding" evidence="1">
    <location>
        <begin position="14"/>
        <end position="91"/>
    </location>
</feature>
<proteinExistence type="predicted"/>
<sequence>MTARLDQVIHPTHRLKICAMLDAGTPVEMSVIKDAVDLSASALSKQVAALVDAGYVAQERSSVDSRRIWLTLTKEGKRAYRGHVEALRAIVGT</sequence>
<dbReference type="SUPFAM" id="SSF46785">
    <property type="entry name" value="Winged helix' DNA-binding domain"/>
    <property type="match status" value="1"/>
</dbReference>
<keyword evidence="3" id="KW-1185">Reference proteome</keyword>
<protein>
    <recommendedName>
        <fullName evidence="1">Winged helix DNA-binding domain-containing protein</fullName>
    </recommendedName>
</protein>
<dbReference type="InterPro" id="IPR036390">
    <property type="entry name" value="WH_DNA-bd_sf"/>
</dbReference>
<dbReference type="RefSeq" id="WP_203715981.1">
    <property type="nucleotide sequence ID" value="NZ_BONE01000039.1"/>
</dbReference>
<dbReference type="InterPro" id="IPR027395">
    <property type="entry name" value="WH_DNA-bd_dom"/>
</dbReference>
<dbReference type="Pfam" id="PF13601">
    <property type="entry name" value="HTH_34"/>
    <property type="match status" value="1"/>
</dbReference>
<evidence type="ECO:0000313" key="2">
    <source>
        <dbReference type="EMBL" id="GIF75098.1"/>
    </source>
</evidence>